<sequence>LPLLGAGAWVESAATARVVRQVPGSVTIRHEGPGHTLYPFNLCARAHIDRYLTDRRTPPQNTVC</sequence>
<keyword evidence="2" id="KW-0378">Hydrolase</keyword>
<dbReference type="InterPro" id="IPR013595">
    <property type="entry name" value="Pept_S33_TAP-like_C"/>
</dbReference>
<dbReference type="EMBL" id="JBHTHX010000081">
    <property type="protein sequence ID" value="MFD0883854.1"/>
    <property type="molecule type" value="Genomic_DNA"/>
</dbReference>
<reference evidence="3" key="1">
    <citation type="journal article" date="2019" name="Int. J. Syst. Evol. Microbiol.">
        <title>The Global Catalogue of Microorganisms (GCM) 10K type strain sequencing project: providing services to taxonomists for standard genome sequencing and annotation.</title>
        <authorList>
            <consortium name="The Broad Institute Genomics Platform"/>
            <consortium name="The Broad Institute Genome Sequencing Center for Infectious Disease"/>
            <person name="Wu L."/>
            <person name="Ma J."/>
        </authorList>
    </citation>
    <scope>NUCLEOTIDE SEQUENCE [LARGE SCALE GENOMIC DNA]</scope>
    <source>
        <strain evidence="3">CCUG 62974</strain>
    </source>
</reference>
<name>A0ABW3DLI5_9ACTN</name>
<gene>
    <name evidence="2" type="ORF">ACFQ08_04690</name>
</gene>
<feature type="non-terminal residue" evidence="2">
    <location>
        <position position="1"/>
    </location>
</feature>
<dbReference type="Pfam" id="PF08386">
    <property type="entry name" value="Abhydrolase_4"/>
    <property type="match status" value="1"/>
</dbReference>
<dbReference type="GO" id="GO:0016787">
    <property type="term" value="F:hydrolase activity"/>
    <property type="evidence" value="ECO:0007669"/>
    <property type="project" value="UniProtKB-KW"/>
</dbReference>
<feature type="domain" description="Peptidase S33 tripeptidyl aminopeptidase-like C-terminal" evidence="1">
    <location>
        <begin position="14"/>
        <end position="64"/>
    </location>
</feature>
<evidence type="ECO:0000313" key="2">
    <source>
        <dbReference type="EMBL" id="MFD0883854.1"/>
    </source>
</evidence>
<protein>
    <submittedName>
        <fullName evidence="2">Alpha/beta hydrolase</fullName>
    </submittedName>
</protein>
<dbReference type="Proteomes" id="UP001597024">
    <property type="component" value="Unassembled WGS sequence"/>
</dbReference>
<accession>A0ABW3DLI5</accession>
<proteinExistence type="predicted"/>
<evidence type="ECO:0000313" key="3">
    <source>
        <dbReference type="Proteomes" id="UP001597024"/>
    </source>
</evidence>
<evidence type="ECO:0000259" key="1">
    <source>
        <dbReference type="Pfam" id="PF08386"/>
    </source>
</evidence>
<organism evidence="2 3">
    <name type="scientific">Streptosporangium algeriense</name>
    <dbReference type="NCBI Taxonomy" id="1682748"/>
    <lineage>
        <taxon>Bacteria</taxon>
        <taxon>Bacillati</taxon>
        <taxon>Actinomycetota</taxon>
        <taxon>Actinomycetes</taxon>
        <taxon>Streptosporangiales</taxon>
        <taxon>Streptosporangiaceae</taxon>
        <taxon>Streptosporangium</taxon>
    </lineage>
</organism>
<keyword evidence="3" id="KW-1185">Reference proteome</keyword>
<comment type="caution">
    <text evidence="2">The sequence shown here is derived from an EMBL/GenBank/DDBJ whole genome shotgun (WGS) entry which is preliminary data.</text>
</comment>